<dbReference type="Gene3D" id="1.25.40.10">
    <property type="entry name" value="Tetratricopeptide repeat domain"/>
    <property type="match status" value="5"/>
</dbReference>
<feature type="repeat" description="PPR" evidence="2">
    <location>
        <begin position="193"/>
        <end position="227"/>
    </location>
</feature>
<feature type="repeat" description="PPR" evidence="2">
    <location>
        <begin position="294"/>
        <end position="328"/>
    </location>
</feature>
<dbReference type="NCBIfam" id="TIGR00756">
    <property type="entry name" value="PPR"/>
    <property type="match status" value="4"/>
</dbReference>
<dbReference type="AlphaFoldDB" id="A0A7J6WJU7"/>
<name>A0A7J6WJU7_THATH</name>
<dbReference type="InterPro" id="IPR011990">
    <property type="entry name" value="TPR-like_helical_dom_sf"/>
</dbReference>
<dbReference type="GO" id="GO:0009451">
    <property type="term" value="P:RNA modification"/>
    <property type="evidence" value="ECO:0007669"/>
    <property type="project" value="InterPro"/>
</dbReference>
<dbReference type="InterPro" id="IPR046960">
    <property type="entry name" value="PPR_At4g14850-like_plant"/>
</dbReference>
<dbReference type="OrthoDB" id="185373at2759"/>
<dbReference type="GO" id="GO:0003729">
    <property type="term" value="F:mRNA binding"/>
    <property type="evidence" value="ECO:0007669"/>
    <property type="project" value="UniProtKB-ARBA"/>
</dbReference>
<evidence type="ECO:0000313" key="3">
    <source>
        <dbReference type="EMBL" id="KAF5196870.1"/>
    </source>
</evidence>
<feature type="repeat" description="PPR" evidence="2">
    <location>
        <begin position="465"/>
        <end position="499"/>
    </location>
</feature>
<proteinExistence type="predicted"/>
<dbReference type="FunFam" id="1.25.40.10:FF:000090">
    <property type="entry name" value="Pentatricopeptide repeat-containing protein, chloroplastic"/>
    <property type="match status" value="1"/>
</dbReference>
<evidence type="ECO:0000256" key="2">
    <source>
        <dbReference type="PROSITE-ProRule" id="PRU00708"/>
    </source>
</evidence>
<dbReference type="Pfam" id="PF01535">
    <property type="entry name" value="PPR"/>
    <property type="match status" value="6"/>
</dbReference>
<keyword evidence="4" id="KW-1185">Reference proteome</keyword>
<dbReference type="Pfam" id="PF13812">
    <property type="entry name" value="PPR_3"/>
    <property type="match status" value="1"/>
</dbReference>
<sequence length="676" mass="74238">MGMNDLALGDFIRMQQVGVDPNKVTFSVVLGVCCRSANIDVGMSLHCLILRKGLLREHFLSSGLVTLYSKGDCVKEARKVFDEVLERDAVSWNSIIAAYSQKGMYAEAVSVFSSLLNNDTDWKFMVNDFTFATMFKACAGVSSIEFGKSLHNCAIKMGFDSDVFVAGSAIDMYSKCGSLGIAHQVFNHMEKRDLVVWNSMITGCVHNHYGWEVVELFQLLQLEGFAPNETTYACALKASSVLEDSFLGRCFHAKALTSGSSSTLFVGTTLVDMYSKFFDMEHAERAFQDMRIRNLASFNALITGYGLTGRYDEALGAFNELLYEKLRPDSVTFVCLLSSCSAIGILSVGGQVHACGLKIGLESDLIVGNSLVKFYAKCGLMESALNSFQSIASPNVVSWAGLISGFAQIGDSEKALACFCKLHELSVEPDEFCFSSVIKALANCASGMQGRHLHAHAMKMGLESSLYVGSALIDMYAKCGMVEDSYKVFDKMPEKNVVAWNSLIIANAQNGYSTKALLLFQELVHCGVIPTSITFTGVLLACSHAGLVEDGKQYYNCMVSYYKISPSVEHCTCMVELLGRSGYINDAETFLLSSPFVSEPGLWGSLLTACEFHKNMEVAVRAAEQCMRLEPHDSAAYVTLSNIYASKQMWHEVKRIRDLMIEMGVKKEPGCSWVEV</sequence>
<protein>
    <submittedName>
        <fullName evidence="3">Pentatricopeptide repeat-containing protein</fullName>
    </submittedName>
</protein>
<organism evidence="3 4">
    <name type="scientific">Thalictrum thalictroides</name>
    <name type="common">Rue-anemone</name>
    <name type="synonym">Anemone thalictroides</name>
    <dbReference type="NCBI Taxonomy" id="46969"/>
    <lineage>
        <taxon>Eukaryota</taxon>
        <taxon>Viridiplantae</taxon>
        <taxon>Streptophyta</taxon>
        <taxon>Embryophyta</taxon>
        <taxon>Tracheophyta</taxon>
        <taxon>Spermatophyta</taxon>
        <taxon>Magnoliopsida</taxon>
        <taxon>Ranunculales</taxon>
        <taxon>Ranunculaceae</taxon>
        <taxon>Thalictroideae</taxon>
        <taxon>Thalictrum</taxon>
    </lineage>
</organism>
<evidence type="ECO:0000256" key="1">
    <source>
        <dbReference type="ARBA" id="ARBA00022737"/>
    </source>
</evidence>
<dbReference type="PROSITE" id="PS51375">
    <property type="entry name" value="PPR"/>
    <property type="match status" value="5"/>
</dbReference>
<reference evidence="3 4" key="1">
    <citation type="submission" date="2020-06" db="EMBL/GenBank/DDBJ databases">
        <title>Transcriptomic and genomic resources for Thalictrum thalictroides and T. hernandezii: Facilitating candidate gene discovery in an emerging model plant lineage.</title>
        <authorList>
            <person name="Arias T."/>
            <person name="Riano-Pachon D.M."/>
            <person name="Di Stilio V.S."/>
        </authorList>
    </citation>
    <scope>NUCLEOTIDE SEQUENCE [LARGE SCALE GENOMIC DNA]</scope>
    <source>
        <strain evidence="4">cv. WT478/WT964</strain>
        <tissue evidence="3">Leaves</tissue>
    </source>
</reference>
<dbReference type="Pfam" id="PF13041">
    <property type="entry name" value="PPR_2"/>
    <property type="match status" value="3"/>
</dbReference>
<accession>A0A7J6WJU7</accession>
<keyword evidence="1" id="KW-0677">Repeat</keyword>
<dbReference type="Proteomes" id="UP000554482">
    <property type="component" value="Unassembled WGS sequence"/>
</dbReference>
<feature type="repeat" description="PPR" evidence="2">
    <location>
        <begin position="88"/>
        <end position="118"/>
    </location>
</feature>
<dbReference type="InterPro" id="IPR046848">
    <property type="entry name" value="E_motif"/>
</dbReference>
<dbReference type="FunFam" id="1.25.40.10:FF:000073">
    <property type="entry name" value="Pentatricopeptide repeat-containing protein chloroplastic"/>
    <property type="match status" value="2"/>
</dbReference>
<dbReference type="InterPro" id="IPR002885">
    <property type="entry name" value="PPR_rpt"/>
</dbReference>
<dbReference type="PANTHER" id="PTHR47926:SF471">
    <property type="entry name" value="DYW DOMAIN-CONTAINING PROTEIN"/>
    <property type="match status" value="1"/>
</dbReference>
<evidence type="ECO:0000313" key="4">
    <source>
        <dbReference type="Proteomes" id="UP000554482"/>
    </source>
</evidence>
<dbReference type="SUPFAM" id="SSF48452">
    <property type="entry name" value="TPR-like"/>
    <property type="match status" value="1"/>
</dbReference>
<dbReference type="Pfam" id="PF20431">
    <property type="entry name" value="E_motif"/>
    <property type="match status" value="1"/>
</dbReference>
<dbReference type="EMBL" id="JABWDY010015402">
    <property type="protein sequence ID" value="KAF5196870.1"/>
    <property type="molecule type" value="Genomic_DNA"/>
</dbReference>
<gene>
    <name evidence="3" type="ORF">FRX31_013545</name>
</gene>
<feature type="repeat" description="PPR" evidence="2">
    <location>
        <begin position="395"/>
        <end position="429"/>
    </location>
</feature>
<dbReference type="PANTHER" id="PTHR47926">
    <property type="entry name" value="PENTATRICOPEPTIDE REPEAT-CONTAINING PROTEIN"/>
    <property type="match status" value="1"/>
</dbReference>
<comment type="caution">
    <text evidence="3">The sequence shown here is derived from an EMBL/GenBank/DDBJ whole genome shotgun (WGS) entry which is preliminary data.</text>
</comment>